<dbReference type="AlphaFoldDB" id="A0A6A7YZC1"/>
<dbReference type="EMBL" id="WIVT01000007">
    <property type="protein sequence ID" value="MQU16325.1"/>
    <property type="molecule type" value="Genomic_DNA"/>
</dbReference>
<evidence type="ECO:0000313" key="7">
    <source>
        <dbReference type="Proteomes" id="UP000443000"/>
    </source>
</evidence>
<evidence type="ECO:0000313" key="2">
    <source>
        <dbReference type="EMBL" id="MQT28075.1"/>
    </source>
</evidence>
<dbReference type="EMBL" id="WIVW01000050">
    <property type="protein sequence ID" value="MQU29111.1"/>
    <property type="molecule type" value="Genomic_DNA"/>
</dbReference>
<accession>A0A6A7YZC1</accession>
<evidence type="ECO:0000313" key="3">
    <source>
        <dbReference type="EMBL" id="MQT81733.1"/>
    </source>
</evidence>
<feature type="domain" description="CSD" evidence="1">
    <location>
        <begin position="1"/>
        <end position="67"/>
    </location>
</feature>
<dbReference type="EMBL" id="WIWP01000055">
    <property type="protein sequence ID" value="MQT28075.1"/>
    <property type="molecule type" value="Genomic_DNA"/>
</dbReference>
<dbReference type="SUPFAM" id="SSF50249">
    <property type="entry name" value="Nucleic acid-binding proteins"/>
    <property type="match status" value="1"/>
</dbReference>
<dbReference type="PRINTS" id="PR00050">
    <property type="entry name" value="COLDSHOCK"/>
</dbReference>
<evidence type="ECO:0000259" key="1">
    <source>
        <dbReference type="PROSITE" id="PS51857"/>
    </source>
</evidence>
<gene>
    <name evidence="4" type="ORF">GHN41_07685</name>
    <name evidence="3" type="ORF">GHN86_16910</name>
    <name evidence="2" type="ORF">GHN94_19900</name>
    <name evidence="5" type="ORF">GHO29_21835</name>
</gene>
<dbReference type="CDD" id="cd04458">
    <property type="entry name" value="CSP_CDS"/>
    <property type="match status" value="1"/>
</dbReference>
<dbReference type="PIRSF" id="PIRSF002599">
    <property type="entry name" value="Cold_shock_A"/>
    <property type="match status" value="1"/>
</dbReference>
<dbReference type="Proteomes" id="UP000437970">
    <property type="component" value="Unassembled WGS sequence"/>
</dbReference>
<dbReference type="Gene3D" id="2.40.50.140">
    <property type="entry name" value="Nucleic acid-binding proteins"/>
    <property type="match status" value="1"/>
</dbReference>
<proteinExistence type="predicted"/>
<keyword evidence="8" id="KW-1185">Reference proteome</keyword>
<organism evidence="3">
    <name type="scientific">Pseudomonas helleri</name>
    <dbReference type="NCBI Taxonomy" id="1608996"/>
    <lineage>
        <taxon>Bacteria</taxon>
        <taxon>Pseudomonadati</taxon>
        <taxon>Pseudomonadota</taxon>
        <taxon>Gammaproteobacteria</taxon>
        <taxon>Pseudomonadales</taxon>
        <taxon>Pseudomonadaceae</taxon>
        <taxon>Pseudomonas</taxon>
    </lineage>
</organism>
<dbReference type="PROSITE" id="PS51857">
    <property type="entry name" value="CSD_2"/>
    <property type="match status" value="1"/>
</dbReference>
<name>A0A6A7YZC1_9PSED</name>
<dbReference type="InterPro" id="IPR012340">
    <property type="entry name" value="NA-bd_OB-fold"/>
</dbReference>
<dbReference type="EMBL" id="WIWC01000031">
    <property type="protein sequence ID" value="MQT81733.1"/>
    <property type="molecule type" value="Genomic_DNA"/>
</dbReference>
<dbReference type="InterPro" id="IPR012156">
    <property type="entry name" value="Cold_shock_CspA"/>
</dbReference>
<dbReference type="RefSeq" id="WP_153382309.1">
    <property type="nucleotide sequence ID" value="NZ_CAXAOS010000016.1"/>
</dbReference>
<dbReference type="Pfam" id="PF00313">
    <property type="entry name" value="CSD"/>
    <property type="match status" value="1"/>
</dbReference>
<dbReference type="Proteomes" id="UP000443000">
    <property type="component" value="Unassembled WGS sequence"/>
</dbReference>
<dbReference type="Proteomes" id="UP000713985">
    <property type="component" value="Unassembled WGS sequence"/>
</dbReference>
<dbReference type="InterPro" id="IPR002059">
    <property type="entry name" value="CSP_DNA-bd"/>
</dbReference>
<dbReference type="GO" id="GO:0003676">
    <property type="term" value="F:nucleic acid binding"/>
    <property type="evidence" value="ECO:0007669"/>
    <property type="project" value="InterPro"/>
</dbReference>
<evidence type="ECO:0000313" key="8">
    <source>
        <dbReference type="Proteomes" id="UP000713985"/>
    </source>
</evidence>
<evidence type="ECO:0000313" key="4">
    <source>
        <dbReference type="EMBL" id="MQU16325.1"/>
    </source>
</evidence>
<reference evidence="6 7" key="1">
    <citation type="submission" date="2019-10" db="EMBL/GenBank/DDBJ databases">
        <title>Evaluation of single-gene subtyping targets for Pseudomonas.</title>
        <authorList>
            <person name="Reichler S.J."/>
            <person name="Orsi R.H."/>
            <person name="Wiedmann M."/>
            <person name="Martin N.H."/>
            <person name="Murphy S.I."/>
        </authorList>
    </citation>
    <scope>NUCLEOTIDE SEQUENCE</scope>
    <source>
        <strain evidence="2 8">FSL R10-0802</strain>
        <strain evidence="4 7">FSL R10-1594</strain>
        <strain evidence="5 6">FSL R10-1984</strain>
        <strain evidence="3">FSL R10-2339</strain>
    </source>
</reference>
<sequence length="69" mass="7553">MSTGSIKFFYPEKPQGFITADESGADVFFNSFTVNEDIAKTLKAGVRVSYDLEPNSKGVMQAINIKTIS</sequence>
<comment type="caution">
    <text evidence="3">The sequence shown here is derived from an EMBL/GenBank/DDBJ whole genome shotgun (WGS) entry which is preliminary data.</text>
</comment>
<dbReference type="OrthoDB" id="9810730at2"/>
<evidence type="ECO:0000313" key="6">
    <source>
        <dbReference type="Proteomes" id="UP000437970"/>
    </source>
</evidence>
<protein>
    <submittedName>
        <fullName evidence="3">Cold-shock protein</fullName>
    </submittedName>
</protein>
<evidence type="ECO:0000313" key="5">
    <source>
        <dbReference type="EMBL" id="MQU29111.1"/>
    </source>
</evidence>